<dbReference type="InterPro" id="IPR013320">
    <property type="entry name" value="ConA-like_dom_sf"/>
</dbReference>
<dbReference type="Proteomes" id="UP000307074">
    <property type="component" value="Chromosome"/>
</dbReference>
<reference evidence="1 2" key="1">
    <citation type="submission" date="2018-07" db="EMBL/GenBank/DDBJ databases">
        <authorList>
            <person name="Feyereisen M."/>
        </authorList>
    </citation>
    <scope>NUCLEOTIDE SEQUENCE [LARGE SCALE GENOMIC DNA]</scope>
    <source>
        <strain evidence="1 2">UCCLBBS449</strain>
    </source>
</reference>
<evidence type="ECO:0000313" key="2">
    <source>
        <dbReference type="Proteomes" id="UP000307074"/>
    </source>
</evidence>
<gene>
    <name evidence="1" type="ORF">UCCLBBS449_0299</name>
</gene>
<organism evidence="1 2">
    <name type="scientific">Levilactobacillus brevis</name>
    <name type="common">Lactobacillus brevis</name>
    <dbReference type="NCBI Taxonomy" id="1580"/>
    <lineage>
        <taxon>Bacteria</taxon>
        <taxon>Bacillati</taxon>
        <taxon>Bacillota</taxon>
        <taxon>Bacilli</taxon>
        <taxon>Lactobacillales</taxon>
        <taxon>Lactobacillaceae</taxon>
        <taxon>Levilactobacillus</taxon>
    </lineage>
</organism>
<accession>A0A5B7XXH2</accession>
<dbReference type="EMBL" id="CP031198">
    <property type="protein sequence ID" value="QCZ52290.1"/>
    <property type="molecule type" value="Genomic_DNA"/>
</dbReference>
<dbReference type="AlphaFoldDB" id="A0A5B7XXH2"/>
<sequence length="730" mass="77395">MTGRVIAYWGKGELAVLKWRWGAGLLALVLALGVSTIARADSDYDDALATAPQGISLNKDNAILTVDTSGYSSSAIVNATNPATPGTQIAMVNNNTCQFGSIWSTDENYFDLTQDETASMWLYFGNQGTQAADGMAFVLQNDPRGVAAIPDYPTPGKAIGETLGVWGVDMAKRQGSVDKLAQTAIQDSWALEFDTNRNASTGGKAAGYANSFDIGMPAVHIGSNYPGDGSSYIRHVDHGLPVLGVIQPDNYYYGLNHLGVIADESQPNFLSNGQWHHVTLSWEAAAKQMTYTFNDKNPQTGAVQPGVSRTVTIDPTKIDPNNTGKIRWGFTGATGSRYENNLVVFESVPGLVEANTTATMTDLTQKQPVDSSHSVVSHDKLQVDYHLAYNGGRQSWSSIEGHLKLPANISYETAKITYANQPAETLDASQISQQKLTAALHQSLNQTNDAATVSLTGEADEVAKSTTVPATTSTFVSNAYVGTADTPSFQLNPNVDLNLSVTSDNPLALKPETDTVVTGKVHLNTSATATPQVTIHPVLNGTRLTAITPATDGTFSLPLAASDLQAGTNTLTLVATADTGDTSNTVTVPITVAGDLRFSDVASTSHFQTATLTGQDQVVKRGDDWRLAVSDTRGTGRQWVLDVQATPFVADNGTALAGGPMYVDAYGSVAIDEVPTPIVWHTTDDRDHDGVYDVMGNWSADQGLLLAVNGGAMSGNYTSTITWTLGDAPS</sequence>
<protein>
    <recommendedName>
        <fullName evidence="3">WxL domain-containing protein</fullName>
    </recommendedName>
</protein>
<evidence type="ECO:0000313" key="1">
    <source>
        <dbReference type="EMBL" id="QCZ52290.1"/>
    </source>
</evidence>
<dbReference type="SUPFAM" id="SSF49899">
    <property type="entry name" value="Concanavalin A-like lectins/glucanases"/>
    <property type="match status" value="1"/>
</dbReference>
<name>A0A5B7XXH2_LEVBR</name>
<evidence type="ECO:0008006" key="3">
    <source>
        <dbReference type="Google" id="ProtNLM"/>
    </source>
</evidence>
<dbReference type="Gene3D" id="2.60.120.200">
    <property type="match status" value="1"/>
</dbReference>
<proteinExistence type="predicted"/>